<protein>
    <submittedName>
        <fullName evidence="3">Uncharacterized protein</fullName>
    </submittedName>
</protein>
<keyword evidence="4" id="KW-1185">Reference proteome</keyword>
<feature type="region of interest" description="Disordered" evidence="1">
    <location>
        <begin position="122"/>
        <end position="244"/>
    </location>
</feature>
<evidence type="ECO:0000256" key="1">
    <source>
        <dbReference type="SAM" id="MobiDB-lite"/>
    </source>
</evidence>
<feature type="compositionally biased region" description="Pro residues" evidence="1">
    <location>
        <begin position="154"/>
        <end position="178"/>
    </location>
</feature>
<gene>
    <name evidence="3" type="ORF">GQ43DRAFT_483605</name>
</gene>
<feature type="chain" id="PRO_5040146159" evidence="2">
    <location>
        <begin position="19"/>
        <end position="381"/>
    </location>
</feature>
<dbReference type="EMBL" id="ML994172">
    <property type="protein sequence ID" value="KAF2198083.1"/>
    <property type="molecule type" value="Genomic_DNA"/>
</dbReference>
<dbReference type="PRINTS" id="PR01217">
    <property type="entry name" value="PRICHEXTENSN"/>
</dbReference>
<proteinExistence type="predicted"/>
<dbReference type="Proteomes" id="UP000799536">
    <property type="component" value="Unassembled WGS sequence"/>
</dbReference>
<evidence type="ECO:0000313" key="3">
    <source>
        <dbReference type="EMBL" id="KAF2198083.1"/>
    </source>
</evidence>
<name>A0A9P4MSI8_9PLEO</name>
<feature type="region of interest" description="Disordered" evidence="1">
    <location>
        <begin position="76"/>
        <end position="100"/>
    </location>
</feature>
<evidence type="ECO:0000313" key="4">
    <source>
        <dbReference type="Proteomes" id="UP000799536"/>
    </source>
</evidence>
<reference evidence="3" key="1">
    <citation type="journal article" date="2020" name="Stud. Mycol.">
        <title>101 Dothideomycetes genomes: a test case for predicting lifestyles and emergence of pathogens.</title>
        <authorList>
            <person name="Haridas S."/>
            <person name="Albert R."/>
            <person name="Binder M."/>
            <person name="Bloem J."/>
            <person name="Labutti K."/>
            <person name="Salamov A."/>
            <person name="Andreopoulos B."/>
            <person name="Baker S."/>
            <person name="Barry K."/>
            <person name="Bills G."/>
            <person name="Bluhm B."/>
            <person name="Cannon C."/>
            <person name="Castanera R."/>
            <person name="Culley D."/>
            <person name="Daum C."/>
            <person name="Ezra D."/>
            <person name="Gonzalez J."/>
            <person name="Henrissat B."/>
            <person name="Kuo A."/>
            <person name="Liang C."/>
            <person name="Lipzen A."/>
            <person name="Lutzoni F."/>
            <person name="Magnuson J."/>
            <person name="Mondo S."/>
            <person name="Nolan M."/>
            <person name="Ohm R."/>
            <person name="Pangilinan J."/>
            <person name="Park H.-J."/>
            <person name="Ramirez L."/>
            <person name="Alfaro M."/>
            <person name="Sun H."/>
            <person name="Tritt A."/>
            <person name="Yoshinaga Y."/>
            <person name="Zwiers L.-H."/>
            <person name="Turgeon B."/>
            <person name="Goodwin S."/>
            <person name="Spatafora J."/>
            <person name="Crous P."/>
            <person name="Grigoriev I."/>
        </authorList>
    </citation>
    <scope>NUCLEOTIDE SEQUENCE</scope>
    <source>
        <strain evidence="3">ATCC 74209</strain>
    </source>
</reference>
<dbReference type="AlphaFoldDB" id="A0A9P4MSI8"/>
<sequence>MLRSEVLRLVFLASFVKAIPQPRFDTLLVETGHFPVHPTMVPPQVVHTEISVSAFETPPPVITLHPIPTPHPITVPKKSTASPDLPDSPHEEVTQPGWVPVPVVPTSTLPSPTMAHIEQSKAGFSDAQTPVIVPSGSSYSQTPQPQEQSNGNPNPNPATPQAPGQAPPVVPPQPPSPPEILKNIASKIFEQQSSSKTSLPGINGSPAPGDLLPTANGFGEPHATQNINPGTPATHAPNAAVPTTTPMSGDVITLNQVITLGPSILLTLTVGLSTIIRDGDSSAFLAITTNQAGEGVAIVSAGGFTSSSTLASASKTSGKNGGSTVAASTTDFPASGTAVVGTASTAAALTTKKTGNGIRRWDGGWLGAVVGLVGIGVEVLL</sequence>
<comment type="caution">
    <text evidence="3">The sequence shown here is derived from an EMBL/GenBank/DDBJ whole genome shotgun (WGS) entry which is preliminary data.</text>
</comment>
<accession>A0A9P4MSI8</accession>
<evidence type="ECO:0000256" key="2">
    <source>
        <dbReference type="SAM" id="SignalP"/>
    </source>
</evidence>
<feature type="signal peptide" evidence="2">
    <location>
        <begin position="1"/>
        <end position="18"/>
    </location>
</feature>
<feature type="compositionally biased region" description="Polar residues" evidence="1">
    <location>
        <begin position="135"/>
        <end position="148"/>
    </location>
</feature>
<organism evidence="3 4">
    <name type="scientific">Delitschia confertaspora ATCC 74209</name>
    <dbReference type="NCBI Taxonomy" id="1513339"/>
    <lineage>
        <taxon>Eukaryota</taxon>
        <taxon>Fungi</taxon>
        <taxon>Dikarya</taxon>
        <taxon>Ascomycota</taxon>
        <taxon>Pezizomycotina</taxon>
        <taxon>Dothideomycetes</taxon>
        <taxon>Pleosporomycetidae</taxon>
        <taxon>Pleosporales</taxon>
        <taxon>Delitschiaceae</taxon>
        <taxon>Delitschia</taxon>
    </lineage>
</organism>
<feature type="compositionally biased region" description="Polar residues" evidence="1">
    <location>
        <begin position="189"/>
        <end position="200"/>
    </location>
</feature>
<keyword evidence="2" id="KW-0732">Signal</keyword>